<dbReference type="EMBL" id="FQVQ01000005">
    <property type="protein sequence ID" value="SHF24380.1"/>
    <property type="molecule type" value="Genomic_DNA"/>
</dbReference>
<protein>
    <submittedName>
        <fullName evidence="1">Uncharacterized protein</fullName>
    </submittedName>
</protein>
<reference evidence="1 2" key="1">
    <citation type="submission" date="2016-11" db="EMBL/GenBank/DDBJ databases">
        <authorList>
            <person name="Jaros S."/>
            <person name="Januszkiewicz K."/>
            <person name="Wedrychowicz H."/>
        </authorList>
    </citation>
    <scope>NUCLEOTIDE SEQUENCE [LARGE SCALE GENOMIC DNA]</scope>
    <source>
        <strain evidence="1 2">DSM 25660</strain>
    </source>
</reference>
<dbReference type="Proteomes" id="UP000184147">
    <property type="component" value="Unassembled WGS sequence"/>
</dbReference>
<dbReference type="InterPro" id="IPR054207">
    <property type="entry name" value="DUF6913"/>
</dbReference>
<sequence>MFFQRLKDISLKKIVKRKWTEIKQLTSSDLVKKVGIILDETCFQDKDALIRDLVKKGIRPENIEILVFRDHVSKKETFDYPVFSYRDFKWTGSFDSAVVQRFISQYYDLLINYYPTDKGILQFISQSSRSGFKAGFASVDKKLNDLMIATETDNHSQFTEELFKYLKILNKI</sequence>
<proteinExistence type="predicted"/>
<dbReference type="RefSeq" id="WP_073362714.1">
    <property type="nucleotide sequence ID" value="NZ_FQVQ01000005.1"/>
</dbReference>
<keyword evidence="2" id="KW-1185">Reference proteome</keyword>
<dbReference type="Pfam" id="PF21857">
    <property type="entry name" value="DUF6913"/>
    <property type="match status" value="1"/>
</dbReference>
<evidence type="ECO:0000313" key="1">
    <source>
        <dbReference type="EMBL" id="SHF24380.1"/>
    </source>
</evidence>
<evidence type="ECO:0000313" key="2">
    <source>
        <dbReference type="Proteomes" id="UP000184147"/>
    </source>
</evidence>
<dbReference type="STRING" id="1124188.SAMN05444377_105118"/>
<organism evidence="1 2">
    <name type="scientific">Flavobacterium fontis</name>
    <dbReference type="NCBI Taxonomy" id="1124188"/>
    <lineage>
        <taxon>Bacteria</taxon>
        <taxon>Pseudomonadati</taxon>
        <taxon>Bacteroidota</taxon>
        <taxon>Flavobacteriia</taxon>
        <taxon>Flavobacteriales</taxon>
        <taxon>Flavobacteriaceae</taxon>
        <taxon>Flavobacterium</taxon>
    </lineage>
</organism>
<dbReference type="AlphaFoldDB" id="A0A1M5A1Z5"/>
<dbReference type="OrthoDB" id="1430532at2"/>
<name>A0A1M5A1Z5_9FLAO</name>
<accession>A0A1M5A1Z5</accession>
<gene>
    <name evidence="1" type="ORF">SAMN05444377_105118</name>
</gene>